<evidence type="ECO:0008006" key="7">
    <source>
        <dbReference type="Google" id="ProtNLM"/>
    </source>
</evidence>
<dbReference type="CDD" id="cd01948">
    <property type="entry name" value="EAL"/>
    <property type="match status" value="1"/>
</dbReference>
<keyword evidence="2" id="KW-0472">Membrane</keyword>
<dbReference type="InterPro" id="IPR035919">
    <property type="entry name" value="EAL_sf"/>
</dbReference>
<feature type="compositionally biased region" description="Basic and acidic residues" evidence="1">
    <location>
        <begin position="741"/>
        <end position="753"/>
    </location>
</feature>
<feature type="domain" description="EAL" evidence="3">
    <location>
        <begin position="484"/>
        <end position="727"/>
    </location>
</feature>
<dbReference type="PANTHER" id="PTHR33121">
    <property type="entry name" value="CYCLIC DI-GMP PHOSPHODIESTERASE PDEF"/>
    <property type="match status" value="1"/>
</dbReference>
<evidence type="ECO:0000259" key="3">
    <source>
        <dbReference type="PROSITE" id="PS50883"/>
    </source>
</evidence>
<proteinExistence type="predicted"/>
<dbReference type="GO" id="GO:0071111">
    <property type="term" value="F:cyclic-guanylate-specific phosphodiesterase activity"/>
    <property type="evidence" value="ECO:0007669"/>
    <property type="project" value="InterPro"/>
</dbReference>
<dbReference type="SMART" id="SM00267">
    <property type="entry name" value="GGDEF"/>
    <property type="match status" value="1"/>
</dbReference>
<evidence type="ECO:0000313" key="5">
    <source>
        <dbReference type="EMBL" id="GEA82879.1"/>
    </source>
</evidence>
<dbReference type="Proteomes" id="UP000320461">
    <property type="component" value="Unassembled WGS sequence"/>
</dbReference>
<reference evidence="5 6" key="1">
    <citation type="submission" date="2019-06" db="EMBL/GenBank/DDBJ databases">
        <title>Whole genome shotgun sequence of Cellulomonas gelida NBRC 3748.</title>
        <authorList>
            <person name="Hosoyama A."/>
            <person name="Uohara A."/>
            <person name="Ohji S."/>
            <person name="Ichikawa N."/>
        </authorList>
    </citation>
    <scope>NUCLEOTIDE SEQUENCE [LARGE SCALE GENOMIC DNA]</scope>
    <source>
        <strain evidence="5 6">NBRC 3748</strain>
    </source>
</reference>
<feature type="transmembrane region" description="Helical" evidence="2">
    <location>
        <begin position="6"/>
        <end position="29"/>
    </location>
</feature>
<feature type="transmembrane region" description="Helical" evidence="2">
    <location>
        <begin position="41"/>
        <end position="64"/>
    </location>
</feature>
<dbReference type="InterPro" id="IPR000160">
    <property type="entry name" value="GGDEF_dom"/>
</dbReference>
<dbReference type="PROSITE" id="PS50887">
    <property type="entry name" value="GGDEF"/>
    <property type="match status" value="1"/>
</dbReference>
<dbReference type="Gene3D" id="3.20.20.450">
    <property type="entry name" value="EAL domain"/>
    <property type="match status" value="1"/>
</dbReference>
<evidence type="ECO:0000256" key="2">
    <source>
        <dbReference type="SAM" id="Phobius"/>
    </source>
</evidence>
<dbReference type="AlphaFoldDB" id="A0A4Y3KES2"/>
<keyword evidence="6" id="KW-1185">Reference proteome</keyword>
<evidence type="ECO:0000259" key="4">
    <source>
        <dbReference type="PROSITE" id="PS50887"/>
    </source>
</evidence>
<dbReference type="OrthoDB" id="23692at2"/>
<sequence length="753" mass="81554">MLGSVPLWVCVIQLVAAGLVAGLCVLQWLWWRTDRRPVGAVWALAWSADIGIMLLVGGIAGVLAPGAAPATLGFVHALFVGGFLLLALPTTRSFAHGPRVRWWVAAGSVPLAAYALASLSPVLGGDEVATDVVGGTLLAATVIVIAYVIVTLGRHSVTAWGLLLVAAGFESVCMLVASGFMPDHDIGALLAALWSVPIAFGLAALALVRVRQAQNAANRQHRMRDAIARVSNSAWFAHDADALLHQARDEARTVLGDPSVEGTLRPIAHGRYVCELFGTSPHDAHERTFLVDLAQIVSAAAERYTLTRQLNRTAYADALTGLPNRRAVQQHLHEVLERANVERTRVSLVYCDLDGFKRFNDVHGHAGGDDMLCRVAQYLRGAVPGDETLVGRLGGDEFVVVIARAPLDPELVAIARSLREGFVDRSSGSRPSRLSVGIATWQPGDVVDVEALVRHADTAMLEAKRSRSGFRVFDRALRRAVEAERLQRSALEAAVADGLFTAHYQPIVDARTLEVLQVEALARWDHHGRLLLPADWIDLAEETGLIVPIGLSMLGQARRALDRFQMPVSVNLAARHLSEPDALEQIETAWGTTYWEHLTLEITESALVQTTAAIPVLSELRARGARIAVDDFGTGYSSLARLARLPVDVLKIDRSFVREVDTDRGASVVRAIVELAFAHGLDVVAEGVERASDLDALVELGVRRVQGNFLGRAVPTVPVRGPRPGSDWEDTRPLRIVPSPRSDERPERLHLHA</sequence>
<gene>
    <name evidence="5" type="ORF">CGE01nite_01300</name>
</gene>
<evidence type="ECO:0000313" key="6">
    <source>
        <dbReference type="Proteomes" id="UP000320461"/>
    </source>
</evidence>
<organism evidence="5 6">
    <name type="scientific">Cellulomonas gelida</name>
    <dbReference type="NCBI Taxonomy" id="1712"/>
    <lineage>
        <taxon>Bacteria</taxon>
        <taxon>Bacillati</taxon>
        <taxon>Actinomycetota</taxon>
        <taxon>Actinomycetes</taxon>
        <taxon>Micrococcales</taxon>
        <taxon>Cellulomonadaceae</taxon>
        <taxon>Cellulomonas</taxon>
    </lineage>
</organism>
<feature type="transmembrane region" description="Helical" evidence="2">
    <location>
        <begin position="70"/>
        <end position="88"/>
    </location>
</feature>
<dbReference type="Gene3D" id="3.30.70.270">
    <property type="match status" value="1"/>
</dbReference>
<dbReference type="PROSITE" id="PS50883">
    <property type="entry name" value="EAL"/>
    <property type="match status" value="1"/>
</dbReference>
<protein>
    <recommendedName>
        <fullName evidence="7">GGDEF-domain containing protein</fullName>
    </recommendedName>
</protein>
<keyword evidence="2" id="KW-0812">Transmembrane</keyword>
<dbReference type="Pfam" id="PF00990">
    <property type="entry name" value="GGDEF"/>
    <property type="match status" value="1"/>
</dbReference>
<dbReference type="EMBL" id="BJLQ01000002">
    <property type="protein sequence ID" value="GEA82879.1"/>
    <property type="molecule type" value="Genomic_DNA"/>
</dbReference>
<dbReference type="SUPFAM" id="SSF141868">
    <property type="entry name" value="EAL domain-like"/>
    <property type="match status" value="1"/>
</dbReference>
<keyword evidence="2" id="KW-1133">Transmembrane helix</keyword>
<feature type="transmembrane region" description="Helical" evidence="2">
    <location>
        <begin position="100"/>
        <end position="120"/>
    </location>
</feature>
<dbReference type="InterPro" id="IPR050706">
    <property type="entry name" value="Cyclic-di-GMP_PDE-like"/>
</dbReference>
<feature type="transmembrane region" description="Helical" evidence="2">
    <location>
        <begin position="132"/>
        <end position="150"/>
    </location>
</feature>
<comment type="caution">
    <text evidence="5">The sequence shown here is derived from an EMBL/GenBank/DDBJ whole genome shotgun (WGS) entry which is preliminary data.</text>
</comment>
<name>A0A4Y3KES2_9CELL</name>
<dbReference type="NCBIfam" id="TIGR00254">
    <property type="entry name" value="GGDEF"/>
    <property type="match status" value="1"/>
</dbReference>
<dbReference type="PANTHER" id="PTHR33121:SF79">
    <property type="entry name" value="CYCLIC DI-GMP PHOSPHODIESTERASE PDED-RELATED"/>
    <property type="match status" value="1"/>
</dbReference>
<evidence type="ECO:0000256" key="1">
    <source>
        <dbReference type="SAM" id="MobiDB-lite"/>
    </source>
</evidence>
<feature type="region of interest" description="Disordered" evidence="1">
    <location>
        <begin position="720"/>
        <end position="753"/>
    </location>
</feature>
<dbReference type="SUPFAM" id="SSF55073">
    <property type="entry name" value="Nucleotide cyclase"/>
    <property type="match status" value="1"/>
</dbReference>
<dbReference type="Pfam" id="PF00563">
    <property type="entry name" value="EAL"/>
    <property type="match status" value="1"/>
</dbReference>
<dbReference type="InterPro" id="IPR043128">
    <property type="entry name" value="Rev_trsase/Diguanyl_cyclase"/>
</dbReference>
<dbReference type="SMART" id="SM00052">
    <property type="entry name" value="EAL"/>
    <property type="match status" value="1"/>
</dbReference>
<feature type="transmembrane region" description="Helical" evidence="2">
    <location>
        <begin position="186"/>
        <end position="208"/>
    </location>
</feature>
<dbReference type="InterPro" id="IPR029787">
    <property type="entry name" value="Nucleotide_cyclase"/>
</dbReference>
<dbReference type="CDD" id="cd01949">
    <property type="entry name" value="GGDEF"/>
    <property type="match status" value="1"/>
</dbReference>
<accession>A0A4Y3KES2</accession>
<feature type="domain" description="GGDEF" evidence="4">
    <location>
        <begin position="344"/>
        <end position="475"/>
    </location>
</feature>
<feature type="transmembrane region" description="Helical" evidence="2">
    <location>
        <begin position="157"/>
        <end position="180"/>
    </location>
</feature>
<dbReference type="InterPro" id="IPR001633">
    <property type="entry name" value="EAL_dom"/>
</dbReference>